<feature type="transmembrane region" description="Helical" evidence="2">
    <location>
        <begin position="133"/>
        <end position="151"/>
    </location>
</feature>
<evidence type="ECO:0000313" key="5">
    <source>
        <dbReference type="Proteomes" id="UP000242610"/>
    </source>
</evidence>
<dbReference type="RefSeq" id="WP_159426908.1">
    <property type="nucleotide sequence ID" value="NZ_FMBL01000001.1"/>
</dbReference>
<dbReference type="EMBL" id="FMBL01000001">
    <property type="protein sequence ID" value="SCC79493.1"/>
    <property type="molecule type" value="Genomic_DNA"/>
</dbReference>
<feature type="region of interest" description="Disordered" evidence="1">
    <location>
        <begin position="1"/>
        <end position="21"/>
    </location>
</feature>
<reference evidence="5" key="1">
    <citation type="submission" date="2016-08" db="EMBL/GenBank/DDBJ databases">
        <authorList>
            <person name="Varghese N."/>
            <person name="Submissions Spin"/>
        </authorList>
    </citation>
    <scope>NUCLEOTIDE SEQUENCE [LARGE SCALE GENOMIC DNA]</scope>
    <source>
        <strain evidence="5">R-52791</strain>
    </source>
</reference>
<evidence type="ECO:0000313" key="4">
    <source>
        <dbReference type="EMBL" id="SCC79493.1"/>
    </source>
</evidence>
<dbReference type="InterPro" id="IPR007168">
    <property type="entry name" value="Phageshock_PspC_N"/>
</dbReference>
<name>A0A1C4H3X8_9BIFI</name>
<proteinExistence type="predicted"/>
<accession>A0A1C4H3X8</accession>
<feature type="transmembrane region" description="Helical" evidence="2">
    <location>
        <begin position="63"/>
        <end position="90"/>
    </location>
</feature>
<organism evidence="4 5">
    <name type="scientific">Bifidobacterium commune</name>
    <dbReference type="NCBI Taxonomy" id="1505727"/>
    <lineage>
        <taxon>Bacteria</taxon>
        <taxon>Bacillati</taxon>
        <taxon>Actinomycetota</taxon>
        <taxon>Actinomycetes</taxon>
        <taxon>Bifidobacteriales</taxon>
        <taxon>Bifidobacteriaceae</taxon>
        <taxon>Bifidobacterium</taxon>
    </lineage>
</organism>
<dbReference type="AlphaFoldDB" id="A0A1C4H3X8"/>
<dbReference type="STRING" id="1505727.GA0061077_0756"/>
<keyword evidence="5" id="KW-1185">Reference proteome</keyword>
<feature type="domain" description="Phage shock protein PspC N-terminal" evidence="3">
    <location>
        <begin position="39"/>
        <end position="92"/>
    </location>
</feature>
<evidence type="ECO:0000256" key="2">
    <source>
        <dbReference type="SAM" id="Phobius"/>
    </source>
</evidence>
<dbReference type="OrthoDB" id="7359894at2"/>
<keyword evidence="2" id="KW-0812">Transmembrane</keyword>
<protein>
    <submittedName>
        <fullName evidence="4">Phage shock protein C (PspC) family protein</fullName>
    </submittedName>
</protein>
<keyword evidence="2" id="KW-0472">Membrane</keyword>
<dbReference type="SUPFAM" id="SSF103473">
    <property type="entry name" value="MFS general substrate transporter"/>
    <property type="match status" value="1"/>
</dbReference>
<dbReference type="InterPro" id="IPR036259">
    <property type="entry name" value="MFS_trans_sf"/>
</dbReference>
<gene>
    <name evidence="4" type="ORF">GA0061077_0756</name>
</gene>
<sequence length="566" mass="61797">MNNNTYDNHYQRPADSGDSAPDQYGMADRFFLWVRRSGLMRGNDRWIAGVCDGIAVRYNFSPILVRAVIAALTVFFGFGAIFYAAGWALLPDCRDNKIVGEELVYGHWQWSQLGPIVLCVIAAMVFYPFSACIVFSIIAVAVLLVMVNILGNKALINSGDAVAGDGQHQKQTAQADNRYRNESSPYTAFARESEPAADVQPASVSPSQGSSAFNVPPTYMAQAQPSVPAQHLAYQRVPKRVRRKPAGLVLVLLAVGFIIVSGALIAWYCLSNTLYMGDIFRYSTYWIGAVLLFLGVTIAVLGLIGRRSGGLNPLMWVTAVVAVLLVMSDFMYSEVITQANEASSAYKYVNVSGFKALDGSDDRQFKELNRGVAFHGNRLDVDGVNIDLSEYAKTHNTHDVELKDGSVSQSGCPTGIINLTDAKATVFVTLPAGCSYNLSHGATQKEDVHGVEFDDPDEYVAGEGGSHDIFLGAKELGSGYVSIGRNTQVGIGGRSFEPIVLNPAVGHNKDYEWFTDSRKMPKNGPELTVCAPYIIEGRVIVQYPDESTVPDYTQFIHGKTTTTWRR</sequence>
<keyword evidence="2" id="KW-1133">Transmembrane helix</keyword>
<dbReference type="Proteomes" id="UP000242610">
    <property type="component" value="Unassembled WGS sequence"/>
</dbReference>
<feature type="transmembrane region" description="Helical" evidence="2">
    <location>
        <begin position="282"/>
        <end position="304"/>
    </location>
</feature>
<feature type="transmembrane region" description="Helical" evidence="2">
    <location>
        <begin position="246"/>
        <end position="270"/>
    </location>
</feature>
<dbReference type="Pfam" id="PF04024">
    <property type="entry name" value="PspC"/>
    <property type="match status" value="1"/>
</dbReference>
<feature type="transmembrane region" description="Helical" evidence="2">
    <location>
        <begin position="311"/>
        <end position="332"/>
    </location>
</feature>
<evidence type="ECO:0000259" key="3">
    <source>
        <dbReference type="Pfam" id="PF04024"/>
    </source>
</evidence>
<evidence type="ECO:0000256" key="1">
    <source>
        <dbReference type="SAM" id="MobiDB-lite"/>
    </source>
</evidence>